<dbReference type="InterPro" id="IPR000182">
    <property type="entry name" value="GNAT_dom"/>
</dbReference>
<dbReference type="Gene3D" id="3.40.630.30">
    <property type="match status" value="1"/>
</dbReference>
<dbReference type="OrthoDB" id="9789081at2"/>
<dbReference type="RefSeq" id="WP_052743927.1">
    <property type="nucleotide sequence ID" value="NZ_LN829118.1"/>
</dbReference>
<evidence type="ECO:0000313" key="4">
    <source>
        <dbReference type="EMBL" id="CPR21019.1"/>
    </source>
</evidence>
<evidence type="ECO:0000313" key="5">
    <source>
        <dbReference type="Proteomes" id="UP000033187"/>
    </source>
</evidence>
<proteinExistence type="predicted"/>
<dbReference type="GO" id="GO:0016747">
    <property type="term" value="F:acyltransferase activity, transferring groups other than amino-acyl groups"/>
    <property type="evidence" value="ECO:0007669"/>
    <property type="project" value="InterPro"/>
</dbReference>
<dbReference type="KEGG" id="fil:BN1229_v1_3051"/>
<evidence type="ECO:0000256" key="1">
    <source>
        <dbReference type="ARBA" id="ARBA00022679"/>
    </source>
</evidence>
<keyword evidence="2" id="KW-0012">Acyltransferase</keyword>
<dbReference type="EMBL" id="LN829119">
    <property type="protein sequence ID" value="CPR21019.1"/>
    <property type="molecule type" value="Genomic_DNA"/>
</dbReference>
<dbReference type="PANTHER" id="PTHR43877">
    <property type="entry name" value="AMINOALKYLPHOSPHONATE N-ACETYLTRANSFERASE-RELATED-RELATED"/>
    <property type="match status" value="1"/>
</dbReference>
<feature type="domain" description="N-acetyltransferase" evidence="3">
    <location>
        <begin position="17"/>
        <end position="176"/>
    </location>
</feature>
<accession>A0A0D6JHK9</accession>
<gene>
    <name evidence="4" type="ORF">YBN1229_v1_2866</name>
</gene>
<reference evidence="4" key="1">
    <citation type="journal article" date="2015" name="Genome Announc.">
        <title>Complete Genome Sequences of Two Strains of Candidatus Filomicrobium marinum, a Methanesulfonate-Degrading Species.</title>
        <authorList>
            <person name="Henriques A.C."/>
            <person name="De Marco P."/>
        </authorList>
    </citation>
    <scope>NUCLEOTIDE SEQUENCE</scope>
    <source>
        <strain evidence="4">Berkeley</strain>
    </source>
</reference>
<dbReference type="Pfam" id="PF00583">
    <property type="entry name" value="Acetyltransf_1"/>
    <property type="match status" value="1"/>
</dbReference>
<name>A0A0D6JHK9_9HYPH</name>
<dbReference type="Proteomes" id="UP000033187">
    <property type="component" value="Chromosome 1"/>
</dbReference>
<dbReference type="KEGG" id="fiy:BN1229_v1_2866"/>
<keyword evidence="1" id="KW-0808">Transferase</keyword>
<dbReference type="InterPro" id="IPR016181">
    <property type="entry name" value="Acyl_CoA_acyltransferase"/>
</dbReference>
<keyword evidence="5" id="KW-1185">Reference proteome</keyword>
<evidence type="ECO:0000256" key="2">
    <source>
        <dbReference type="ARBA" id="ARBA00023315"/>
    </source>
</evidence>
<dbReference type="CDD" id="cd04301">
    <property type="entry name" value="NAT_SF"/>
    <property type="match status" value="1"/>
</dbReference>
<dbReference type="SUPFAM" id="SSF55729">
    <property type="entry name" value="Acyl-CoA N-acyltransferases (Nat)"/>
    <property type="match status" value="1"/>
</dbReference>
<dbReference type="PROSITE" id="PS51186">
    <property type="entry name" value="GNAT"/>
    <property type="match status" value="1"/>
</dbReference>
<dbReference type="AlphaFoldDB" id="A0A0D6JHK9"/>
<organism evidence="4 5">
    <name type="scientific">Candidatus Filomicrobium marinum</name>
    <dbReference type="NCBI Taxonomy" id="1608628"/>
    <lineage>
        <taxon>Bacteria</taxon>
        <taxon>Pseudomonadati</taxon>
        <taxon>Pseudomonadota</taxon>
        <taxon>Alphaproteobacteria</taxon>
        <taxon>Hyphomicrobiales</taxon>
        <taxon>Hyphomicrobiaceae</taxon>
        <taxon>Filomicrobium</taxon>
    </lineage>
</organism>
<dbReference type="InterPro" id="IPR050832">
    <property type="entry name" value="Bact_Acetyltransf"/>
</dbReference>
<protein>
    <recommendedName>
        <fullName evidence="3">N-acetyltransferase domain-containing protein</fullName>
    </recommendedName>
</protein>
<dbReference type="PANTHER" id="PTHR43877:SF1">
    <property type="entry name" value="ACETYLTRANSFERASE"/>
    <property type="match status" value="1"/>
</dbReference>
<evidence type="ECO:0000259" key="3">
    <source>
        <dbReference type="PROSITE" id="PS51186"/>
    </source>
</evidence>
<sequence>MPTELEPETEGGLGRTLDIRPVRVDALSAVRYIHASALRSQGSAFYTAGELEAFENLVRSVRYGETVLKDTMIGGWIGPELVATAAWGIVDDSGRTVRISSVYVRPFFTGLGIGQRMVTAVEDLAARAGYRSFSVRSTLNAVPFFEQLGYAVTSHGTRALAPDIGIAVSFMRKDFRGPGASSESEQKA</sequence>